<name>A0A0D2JKZ2_9EURO</name>
<evidence type="ECO:0000256" key="3">
    <source>
        <dbReference type="SAM" id="Phobius"/>
    </source>
</evidence>
<dbReference type="VEuPathDB" id="FungiDB:Z520_10239"/>
<dbReference type="InterPro" id="IPR021765">
    <property type="entry name" value="UstYa-like"/>
</dbReference>
<proteinExistence type="inferred from homology"/>
<comment type="pathway">
    <text evidence="1">Mycotoxin biosynthesis.</text>
</comment>
<organism evidence="4 5">
    <name type="scientific">Fonsecaea multimorphosa CBS 102226</name>
    <dbReference type="NCBI Taxonomy" id="1442371"/>
    <lineage>
        <taxon>Eukaryota</taxon>
        <taxon>Fungi</taxon>
        <taxon>Dikarya</taxon>
        <taxon>Ascomycota</taxon>
        <taxon>Pezizomycotina</taxon>
        <taxon>Eurotiomycetes</taxon>
        <taxon>Chaetothyriomycetidae</taxon>
        <taxon>Chaetothyriales</taxon>
        <taxon>Herpotrichiellaceae</taxon>
        <taxon>Fonsecaea</taxon>
    </lineage>
</organism>
<dbReference type="PANTHER" id="PTHR33365">
    <property type="entry name" value="YALI0B05434P"/>
    <property type="match status" value="1"/>
</dbReference>
<gene>
    <name evidence="4" type="ORF">Z520_10239</name>
</gene>
<dbReference type="GO" id="GO:0043386">
    <property type="term" value="P:mycotoxin biosynthetic process"/>
    <property type="evidence" value="ECO:0007669"/>
    <property type="project" value="InterPro"/>
</dbReference>
<dbReference type="STRING" id="1442371.A0A0D2JKZ2"/>
<dbReference type="PANTHER" id="PTHR33365:SF4">
    <property type="entry name" value="CYCLOCHLOROTINE BIOSYNTHESIS PROTEIN O"/>
    <property type="match status" value="1"/>
</dbReference>
<dbReference type="GeneID" id="27715985"/>
<evidence type="ECO:0000313" key="4">
    <source>
        <dbReference type="EMBL" id="KIX93902.1"/>
    </source>
</evidence>
<dbReference type="EMBL" id="KN848090">
    <property type="protein sequence ID" value="KIX93902.1"/>
    <property type="molecule type" value="Genomic_DNA"/>
</dbReference>
<dbReference type="OrthoDB" id="4212542at2759"/>
<protein>
    <recommendedName>
        <fullName evidence="6">Oxidase ustYa</fullName>
    </recommendedName>
</protein>
<accession>A0A0D2JKZ2</accession>
<keyword evidence="3" id="KW-1133">Transmembrane helix</keyword>
<keyword evidence="3" id="KW-0472">Membrane</keyword>
<evidence type="ECO:0000256" key="1">
    <source>
        <dbReference type="ARBA" id="ARBA00004685"/>
    </source>
</evidence>
<comment type="similarity">
    <text evidence="2">Belongs to the ustYa family.</text>
</comment>
<keyword evidence="5" id="KW-1185">Reference proteome</keyword>
<sequence>MWSFQQSFGLKKSSQAYVPVGGYDSELSKDVEIESPTSSTGFDTKAVLLLWPKTNNKSRRLLMGERRGANIFEVLIVLLLGLFIGISGTCLTLKVVSTGETQVPSLQPLQFPGVPDDVTTNTIEKVFNPDLLFDPFREDQPAEKAWYKYRSRFVFVENPRSYGLSPSAVDKGHPNRELYSVAGFHQLHCLGVIRYAWNTVLNEGNRTLDNRYPGMEDGPDEESYTIGKHFSHCIEIIRHALECYADPTLEPLFTDTGDHSAILASGWGTKHTCRNFETLTEWVDSNPASGRR</sequence>
<feature type="transmembrane region" description="Helical" evidence="3">
    <location>
        <begin position="69"/>
        <end position="88"/>
    </location>
</feature>
<dbReference type="AlphaFoldDB" id="A0A0D2JKZ2"/>
<evidence type="ECO:0008006" key="6">
    <source>
        <dbReference type="Google" id="ProtNLM"/>
    </source>
</evidence>
<dbReference type="RefSeq" id="XP_016628025.1">
    <property type="nucleotide sequence ID" value="XM_016780732.1"/>
</dbReference>
<dbReference type="Proteomes" id="UP000053411">
    <property type="component" value="Unassembled WGS sequence"/>
</dbReference>
<evidence type="ECO:0000313" key="5">
    <source>
        <dbReference type="Proteomes" id="UP000053411"/>
    </source>
</evidence>
<evidence type="ECO:0000256" key="2">
    <source>
        <dbReference type="ARBA" id="ARBA00035112"/>
    </source>
</evidence>
<reference evidence="4 5" key="1">
    <citation type="submission" date="2015-01" db="EMBL/GenBank/DDBJ databases">
        <title>The Genome Sequence of Fonsecaea multimorphosa CBS 102226.</title>
        <authorList>
            <consortium name="The Broad Institute Genomics Platform"/>
            <person name="Cuomo C."/>
            <person name="de Hoog S."/>
            <person name="Gorbushina A."/>
            <person name="Stielow B."/>
            <person name="Teixiera M."/>
            <person name="Abouelleil A."/>
            <person name="Chapman S.B."/>
            <person name="Priest M."/>
            <person name="Young S.K."/>
            <person name="Wortman J."/>
            <person name="Nusbaum C."/>
            <person name="Birren B."/>
        </authorList>
    </citation>
    <scope>NUCLEOTIDE SEQUENCE [LARGE SCALE GENOMIC DNA]</scope>
    <source>
        <strain evidence="4 5">CBS 102226</strain>
    </source>
</reference>
<dbReference type="Pfam" id="PF11807">
    <property type="entry name" value="UstYa"/>
    <property type="match status" value="1"/>
</dbReference>
<keyword evidence="3" id="KW-0812">Transmembrane</keyword>